<sequence>MTVPGGAPSAPTGDMASTIAIGEEKDTASEAAATEAIERDCLELLCVPLIPPNLMKRENIEDKADQWVEVIAWEPQAVIYHNFLSQDECNHLINLAKPNMEKSTVVDNETGKSVDSRVRTGSGTFLARENGEGLQLLHYEVGQKYEPHYDYFLDHFNAKNGGQRLATVLMYLGNYGGTLGASALAKGLEGNKALRKLRMLVHCHALLLSESIYVTTKIRGPQSYLLEKALEVTVGDYVDQYLQVLEKLKQGLEIAMCSSADRNASLQAFEKLELGSLLSKIVKSD</sequence>
<protein>
    <submittedName>
        <fullName evidence="1">Uncharacterized protein</fullName>
    </submittedName>
</protein>
<organism evidence="1 2">
    <name type="scientific">Cichorium intybus</name>
    <name type="common">Chicory</name>
    <dbReference type="NCBI Taxonomy" id="13427"/>
    <lineage>
        <taxon>Eukaryota</taxon>
        <taxon>Viridiplantae</taxon>
        <taxon>Streptophyta</taxon>
        <taxon>Embryophyta</taxon>
        <taxon>Tracheophyta</taxon>
        <taxon>Spermatophyta</taxon>
        <taxon>Magnoliopsida</taxon>
        <taxon>eudicotyledons</taxon>
        <taxon>Gunneridae</taxon>
        <taxon>Pentapetalae</taxon>
        <taxon>asterids</taxon>
        <taxon>campanulids</taxon>
        <taxon>Asterales</taxon>
        <taxon>Asteraceae</taxon>
        <taxon>Cichorioideae</taxon>
        <taxon>Cichorieae</taxon>
        <taxon>Cichoriinae</taxon>
        <taxon>Cichorium</taxon>
    </lineage>
</organism>
<evidence type="ECO:0000313" key="1">
    <source>
        <dbReference type="EMBL" id="KAI3763531.1"/>
    </source>
</evidence>
<gene>
    <name evidence="1" type="ORF">L2E82_13445</name>
</gene>
<evidence type="ECO:0000313" key="2">
    <source>
        <dbReference type="Proteomes" id="UP001055811"/>
    </source>
</evidence>
<reference evidence="2" key="1">
    <citation type="journal article" date="2022" name="Mol. Ecol. Resour.">
        <title>The genomes of chicory, endive, great burdock and yacon provide insights into Asteraceae palaeo-polyploidization history and plant inulin production.</title>
        <authorList>
            <person name="Fan W."/>
            <person name="Wang S."/>
            <person name="Wang H."/>
            <person name="Wang A."/>
            <person name="Jiang F."/>
            <person name="Liu H."/>
            <person name="Zhao H."/>
            <person name="Xu D."/>
            <person name="Zhang Y."/>
        </authorList>
    </citation>
    <scope>NUCLEOTIDE SEQUENCE [LARGE SCALE GENOMIC DNA]</scope>
    <source>
        <strain evidence="2">cv. Punajuju</strain>
    </source>
</reference>
<keyword evidence="2" id="KW-1185">Reference proteome</keyword>
<comment type="caution">
    <text evidence="1">The sequence shown here is derived from an EMBL/GenBank/DDBJ whole genome shotgun (WGS) entry which is preliminary data.</text>
</comment>
<dbReference type="EMBL" id="CM042011">
    <property type="protein sequence ID" value="KAI3763531.1"/>
    <property type="molecule type" value="Genomic_DNA"/>
</dbReference>
<accession>A0ACB9EXS3</accession>
<reference evidence="1 2" key="2">
    <citation type="journal article" date="2022" name="Mol. Ecol. Resour.">
        <title>The genomes of chicory, endive, great burdock and yacon provide insights into Asteraceae paleo-polyploidization history and plant inulin production.</title>
        <authorList>
            <person name="Fan W."/>
            <person name="Wang S."/>
            <person name="Wang H."/>
            <person name="Wang A."/>
            <person name="Jiang F."/>
            <person name="Liu H."/>
            <person name="Zhao H."/>
            <person name="Xu D."/>
            <person name="Zhang Y."/>
        </authorList>
    </citation>
    <scope>NUCLEOTIDE SEQUENCE [LARGE SCALE GENOMIC DNA]</scope>
    <source>
        <strain evidence="2">cv. Punajuju</strain>
        <tissue evidence="1">Leaves</tissue>
    </source>
</reference>
<proteinExistence type="predicted"/>
<dbReference type="Proteomes" id="UP001055811">
    <property type="component" value="Linkage Group LG03"/>
</dbReference>
<name>A0ACB9EXS3_CICIN</name>